<proteinExistence type="predicted"/>
<feature type="region of interest" description="Disordered" evidence="1">
    <location>
        <begin position="96"/>
        <end position="126"/>
    </location>
</feature>
<evidence type="ECO:0000313" key="2">
    <source>
        <dbReference type="EMBL" id="KZS54828.1"/>
    </source>
</evidence>
<protein>
    <recommendedName>
        <fullName evidence="4">Helicase/UvrB N-terminal domain-containing protein</fullName>
    </recommendedName>
</protein>
<comment type="caution">
    <text evidence="2">The sequence shown here is derived from an EMBL/GenBank/DDBJ whole genome shotgun (WGS) entry which is preliminary data.</text>
</comment>
<evidence type="ECO:0008006" key="4">
    <source>
        <dbReference type="Google" id="ProtNLM"/>
    </source>
</evidence>
<evidence type="ECO:0000313" key="3">
    <source>
        <dbReference type="Proteomes" id="UP000077342"/>
    </source>
</evidence>
<gene>
    <name evidence="2" type="ORF">A4G28_17670</name>
</gene>
<evidence type="ECO:0000256" key="1">
    <source>
        <dbReference type="SAM" id="MobiDB-lite"/>
    </source>
</evidence>
<keyword evidence="3" id="KW-1185">Reference proteome</keyword>
<dbReference type="Gene3D" id="3.40.50.300">
    <property type="entry name" value="P-loop containing nucleotide triphosphate hydrolases"/>
    <property type="match status" value="1"/>
</dbReference>
<dbReference type="InterPro" id="IPR027417">
    <property type="entry name" value="P-loop_NTPase"/>
</dbReference>
<name>A0A163T144_9MYCO</name>
<dbReference type="Proteomes" id="UP000077342">
    <property type="component" value="Unassembled WGS sequence"/>
</dbReference>
<dbReference type="EMBL" id="LWCI01000180">
    <property type="protein sequence ID" value="KZS54828.1"/>
    <property type="molecule type" value="Genomic_DNA"/>
</dbReference>
<accession>A0A163T144</accession>
<reference evidence="3" key="1">
    <citation type="submission" date="2016-04" db="EMBL/GenBank/DDBJ databases">
        <authorList>
            <person name="Strapagiel D."/>
            <person name="Borowka P."/>
            <person name="Marciniak B."/>
            <person name="Bakula Z."/>
            <person name="Van Ingen J."/>
            <person name="Safianowska A."/>
            <person name="Dziadek J."/>
            <person name="Jagielski T."/>
        </authorList>
    </citation>
    <scope>NUCLEOTIDE SEQUENCE [LARGE SCALE GENOMIC DNA]</scope>
    <source>
        <strain evidence="3">1010001458</strain>
    </source>
</reference>
<dbReference type="RefSeq" id="WP_075513611.1">
    <property type="nucleotide sequence ID" value="NZ_CP089224.1"/>
</dbReference>
<sequence length="126" mass="14048">MDFDRLLDEAAHTAPIEPRELYAWLPDKAEGYGYMRDVQGQVLTTWHRRRDERDLILKVNTGSGKTIDGLVILQSYLHADEGPALYVAPNKYFGRAGAQGSPADRHNPQPTTSTARPTVLARRSAS</sequence>
<dbReference type="AlphaFoldDB" id="A0A163T144"/>
<organism evidence="2 3">
    <name type="scientific">Mycobacterium ostraviense</name>
    <dbReference type="NCBI Taxonomy" id="2738409"/>
    <lineage>
        <taxon>Bacteria</taxon>
        <taxon>Bacillati</taxon>
        <taxon>Actinomycetota</taxon>
        <taxon>Actinomycetes</taxon>
        <taxon>Mycobacteriales</taxon>
        <taxon>Mycobacteriaceae</taxon>
        <taxon>Mycobacterium</taxon>
    </lineage>
</organism>
<dbReference type="SUPFAM" id="SSF52540">
    <property type="entry name" value="P-loop containing nucleoside triphosphate hydrolases"/>
    <property type="match status" value="1"/>
</dbReference>